<reference evidence="10" key="1">
    <citation type="submission" date="2025-08" db="UniProtKB">
        <authorList>
            <consortium name="RefSeq"/>
        </authorList>
    </citation>
    <scope>IDENTIFICATION</scope>
    <source>
        <tissue evidence="10">Testes</tissue>
    </source>
</reference>
<organism evidence="9 10">
    <name type="scientific">Saccoglossus kowalevskii</name>
    <name type="common">Acorn worm</name>
    <dbReference type="NCBI Taxonomy" id="10224"/>
    <lineage>
        <taxon>Eukaryota</taxon>
        <taxon>Metazoa</taxon>
        <taxon>Hemichordata</taxon>
        <taxon>Enteropneusta</taxon>
        <taxon>Harrimaniidae</taxon>
        <taxon>Saccoglossus</taxon>
    </lineage>
</organism>
<dbReference type="CDD" id="cd16449">
    <property type="entry name" value="RING-HC"/>
    <property type="match status" value="1"/>
</dbReference>
<evidence type="ECO:0000256" key="2">
    <source>
        <dbReference type="ARBA" id="ARBA00022723"/>
    </source>
</evidence>
<evidence type="ECO:0000256" key="3">
    <source>
        <dbReference type="ARBA" id="ARBA00022771"/>
    </source>
</evidence>
<evidence type="ECO:0000259" key="8">
    <source>
        <dbReference type="PROSITE" id="PS50089"/>
    </source>
</evidence>
<dbReference type="Proteomes" id="UP000694865">
    <property type="component" value="Unplaced"/>
</dbReference>
<feature type="compositionally biased region" description="Polar residues" evidence="6">
    <location>
        <begin position="370"/>
        <end position="379"/>
    </location>
</feature>
<dbReference type="PROSITE" id="PS00518">
    <property type="entry name" value="ZF_RING_1"/>
    <property type="match status" value="1"/>
</dbReference>
<dbReference type="Pfam" id="PF13920">
    <property type="entry name" value="zf-C3HC4_3"/>
    <property type="match status" value="1"/>
</dbReference>
<dbReference type="Gene3D" id="3.30.40.10">
    <property type="entry name" value="Zinc/RING finger domain, C3HC4 (zinc finger)"/>
    <property type="match status" value="1"/>
</dbReference>
<dbReference type="RefSeq" id="XP_006811908.1">
    <property type="nucleotide sequence ID" value="XM_006811845.1"/>
</dbReference>
<dbReference type="InterPro" id="IPR051681">
    <property type="entry name" value="Ser/Thr_Kinases-Pseudokinases"/>
</dbReference>
<feature type="domain" description="RING-type" evidence="8">
    <location>
        <begin position="752"/>
        <end position="791"/>
    </location>
</feature>
<dbReference type="InterPro" id="IPR008271">
    <property type="entry name" value="Ser/Thr_kinase_AS"/>
</dbReference>
<accession>A0ABM0LVW7</accession>
<dbReference type="InterPro" id="IPR000719">
    <property type="entry name" value="Prot_kinase_dom"/>
</dbReference>
<dbReference type="InterPro" id="IPR039399">
    <property type="entry name" value="Deltex_C_sf"/>
</dbReference>
<evidence type="ECO:0000256" key="4">
    <source>
        <dbReference type="ARBA" id="ARBA00022833"/>
    </source>
</evidence>
<dbReference type="SMART" id="SM00220">
    <property type="entry name" value="S_TKc"/>
    <property type="match status" value="1"/>
</dbReference>
<keyword evidence="4" id="KW-0862">Zinc</keyword>
<dbReference type="Gene3D" id="3.30.390.130">
    <property type="match status" value="1"/>
</dbReference>
<dbReference type="InterPro" id="IPR001245">
    <property type="entry name" value="Ser-Thr/Tyr_kinase_cat_dom"/>
</dbReference>
<dbReference type="InterPro" id="IPR039396">
    <property type="entry name" value="Deltex_C"/>
</dbReference>
<protein>
    <submittedName>
        <fullName evidence="10">Serine/threonine-protein kinase TAO2-like</fullName>
    </submittedName>
</protein>
<feature type="domain" description="Protein kinase" evidence="7">
    <location>
        <begin position="23"/>
        <end position="289"/>
    </location>
</feature>
<keyword evidence="2" id="KW-0479">Metal-binding</keyword>
<sequence>MADARPKPERSPSRCHIITYDKISDERRIASGSFGVVYEAQHEDWGQVAIKKPIRITSITDKERCELEAEAAKMVDVRSLNIVTLFGVVIDPSHYCLVLEYMCHGSMKTFQSKFDNPWPMKICMIYNIVLGMNYLHETANIVHRDLKVDNVLVGEGFKAKISDFGLATWKKYTQKYSIMNCIESTCSYMGTTSHIPPENLRDVNKAADYKFDVYSFAVTLWEIVTNETPYKNAQNHEHLMGAVMHGQRPDIKLIPPECLDVIRNVMEACWDDDPQKRPSFGDLKKKIEICKKENEDAILDALGYLNKQLRDSPKISHTSLPSAKFVNDNNCNGVDRIDQRSNNGAMFTMVEQDNLKNTSTSDYSKKKTNGAMTNGTVTNVRRDTNDTHCHYKDKSTQHEINNISNSFPVLFKEVAATIESHTLGLSEEELKRVLENAHRDDMINEWEINQDSHIFTIRGDLRQMNDIHFKLQEIVQSENPSTTCSLSNASELDTMHTKNLSSTPVRDKRVEQSIQKSPIKGHRGDNLPKLLMVSQTSAQIGTQNSSLDVTTIKEINVDQKLLMYILNVYADELKTYEREYGVKFGNSRSSLLISSTQNADREKGFNKAYEQIEIFVSYLKQNVVARNLDLRGKDVNSDDIEQAKQRTKEVHEHILLTVNERGDVLQIYGETRNVDAAVNTFSHAIDTSSLRKRDIKRNVPKTTGLDFISLSDYIGRNKQSQVVSDGITVKQSHIETDSSADCMSRHADGRACLICMNMITNLRILQCNHVLCMKCVREKSTDNQTYCPSCKQDFGIITGNMPEGEMEYNDIINALGVKLIRIKYTFLSGIQGELHPNPGTRYAGNSFVSYLYDNDEGRTVLRLLKSSFDRHLTFSVGKSNTVVTNEIEHWIDSSKRELPWKSRLSDYNKYLCHVKEDLAALGVV</sequence>
<dbReference type="InterPro" id="IPR011009">
    <property type="entry name" value="Kinase-like_dom_sf"/>
</dbReference>
<name>A0ABM0LVW7_SACKO</name>
<evidence type="ECO:0000256" key="5">
    <source>
        <dbReference type="PROSITE-ProRule" id="PRU00175"/>
    </source>
</evidence>
<dbReference type="PRINTS" id="PR00109">
    <property type="entry name" value="TYRKINASE"/>
</dbReference>
<evidence type="ECO:0000259" key="7">
    <source>
        <dbReference type="PROSITE" id="PS50011"/>
    </source>
</evidence>
<dbReference type="PROSITE" id="PS00108">
    <property type="entry name" value="PROTEIN_KINASE_ST"/>
    <property type="match status" value="1"/>
</dbReference>
<dbReference type="InterPro" id="IPR013083">
    <property type="entry name" value="Znf_RING/FYVE/PHD"/>
</dbReference>
<dbReference type="PANTHER" id="PTHR44329:SF6">
    <property type="entry name" value="RECEPTOR-INTERACTING SERINE_THREONINE-PROTEIN KINASE 1"/>
    <property type="match status" value="1"/>
</dbReference>
<evidence type="ECO:0000256" key="6">
    <source>
        <dbReference type="SAM" id="MobiDB-lite"/>
    </source>
</evidence>
<dbReference type="InterPro" id="IPR001841">
    <property type="entry name" value="Znf_RING"/>
</dbReference>
<dbReference type="PROSITE" id="PS50089">
    <property type="entry name" value="ZF_RING_2"/>
    <property type="match status" value="1"/>
</dbReference>
<keyword evidence="9" id="KW-1185">Reference proteome</keyword>
<dbReference type="Pfam" id="PF18102">
    <property type="entry name" value="DTC"/>
    <property type="match status" value="1"/>
</dbReference>
<dbReference type="SMART" id="SM00184">
    <property type="entry name" value="RING"/>
    <property type="match status" value="1"/>
</dbReference>
<gene>
    <name evidence="10" type="primary">LOC100378353</name>
</gene>
<proteinExistence type="inferred from homology"/>
<dbReference type="Pfam" id="PF07714">
    <property type="entry name" value="PK_Tyr_Ser-Thr"/>
    <property type="match status" value="1"/>
</dbReference>
<dbReference type="PANTHER" id="PTHR44329">
    <property type="entry name" value="SERINE/THREONINE-PROTEIN KINASE TNNI3K-RELATED"/>
    <property type="match status" value="1"/>
</dbReference>
<evidence type="ECO:0000313" key="9">
    <source>
        <dbReference type="Proteomes" id="UP000694865"/>
    </source>
</evidence>
<dbReference type="SUPFAM" id="SSF57850">
    <property type="entry name" value="RING/U-box"/>
    <property type="match status" value="1"/>
</dbReference>
<keyword evidence="3 5" id="KW-0863">Zinc-finger</keyword>
<dbReference type="SUPFAM" id="SSF56112">
    <property type="entry name" value="Protein kinase-like (PK-like)"/>
    <property type="match status" value="1"/>
</dbReference>
<feature type="region of interest" description="Disordered" evidence="6">
    <location>
        <begin position="358"/>
        <end position="383"/>
    </location>
</feature>
<dbReference type="PROSITE" id="PS50011">
    <property type="entry name" value="PROTEIN_KINASE_DOM"/>
    <property type="match status" value="1"/>
</dbReference>
<dbReference type="GeneID" id="100378353"/>
<evidence type="ECO:0000313" key="10">
    <source>
        <dbReference type="RefSeq" id="XP_006811908.1"/>
    </source>
</evidence>
<evidence type="ECO:0000256" key="1">
    <source>
        <dbReference type="ARBA" id="ARBA00009413"/>
    </source>
</evidence>
<dbReference type="InterPro" id="IPR017907">
    <property type="entry name" value="Znf_RING_CS"/>
</dbReference>
<dbReference type="Gene3D" id="1.10.510.10">
    <property type="entry name" value="Transferase(Phosphotransferase) domain 1"/>
    <property type="match status" value="1"/>
</dbReference>
<comment type="similarity">
    <text evidence="1">Belongs to the Deltex family.</text>
</comment>